<protein>
    <submittedName>
        <fullName evidence="1">Uncharacterized protein</fullName>
    </submittedName>
</protein>
<organism evidence="1 2">
    <name type="scientific">Tectimicrobiota bacterium</name>
    <dbReference type="NCBI Taxonomy" id="2528274"/>
    <lineage>
        <taxon>Bacteria</taxon>
        <taxon>Pseudomonadati</taxon>
        <taxon>Nitrospinota/Tectimicrobiota group</taxon>
        <taxon>Candidatus Tectimicrobiota</taxon>
    </lineage>
</organism>
<dbReference type="AlphaFoldDB" id="A0A938B1Y5"/>
<evidence type="ECO:0000313" key="2">
    <source>
        <dbReference type="Proteomes" id="UP000712673"/>
    </source>
</evidence>
<proteinExistence type="predicted"/>
<evidence type="ECO:0000313" key="1">
    <source>
        <dbReference type="EMBL" id="MBM3223439.1"/>
    </source>
</evidence>
<dbReference type="EMBL" id="VGLS01000144">
    <property type="protein sequence ID" value="MBM3223439.1"/>
    <property type="molecule type" value="Genomic_DNA"/>
</dbReference>
<sequence>MTPVMPCDYSPGLPNLGMRLFETLMNHYFQKDKGSDGLHERILLLRLMALNFQDVPLNFKPLFEQLDAQAPDRTLKESIRDIAREVARRQALRLTLRNGADAGAKTVTVGATVLYPHLQFGYTVERLTEDSVKVQPLIEGQAMTSFTVSYFDTPIIDNIKLGPKRVSLLLLGSNGQEAQLRLVAFESDLATDRFDIRELSRELSQQVYQ</sequence>
<name>A0A938B1Y5_UNCTE</name>
<accession>A0A938B1Y5</accession>
<gene>
    <name evidence="1" type="ORF">FJZ47_06530</name>
</gene>
<comment type="caution">
    <text evidence="1">The sequence shown here is derived from an EMBL/GenBank/DDBJ whole genome shotgun (WGS) entry which is preliminary data.</text>
</comment>
<dbReference type="Proteomes" id="UP000712673">
    <property type="component" value="Unassembled WGS sequence"/>
</dbReference>
<reference evidence="1" key="1">
    <citation type="submission" date="2019-03" db="EMBL/GenBank/DDBJ databases">
        <title>Lake Tanganyika Metagenome-Assembled Genomes (MAGs).</title>
        <authorList>
            <person name="Tran P."/>
        </authorList>
    </citation>
    <scope>NUCLEOTIDE SEQUENCE</scope>
    <source>
        <strain evidence="1">K_DeepCast_65m_m2_066</strain>
    </source>
</reference>